<keyword evidence="4" id="KW-0255">Endonuclease</keyword>
<dbReference type="AlphaFoldDB" id="A0AB38FAB3"/>
<evidence type="ECO:0000313" key="5">
    <source>
        <dbReference type="Proteomes" id="UP000251211"/>
    </source>
</evidence>
<keyword evidence="4" id="KW-0378">Hydrolase</keyword>
<dbReference type="SMART" id="SM00507">
    <property type="entry name" value="HNHc"/>
    <property type="match status" value="1"/>
</dbReference>
<comment type="similarity">
    <text evidence="1">Belongs to the Rv1128c/1148c/1588c/1702c/1945/3466 family.</text>
</comment>
<dbReference type="EMBL" id="UAUI01000005">
    <property type="protein sequence ID" value="SPZ38389.1"/>
    <property type="molecule type" value="Genomic_DNA"/>
</dbReference>
<dbReference type="GO" id="GO:0003676">
    <property type="term" value="F:nucleic acid binding"/>
    <property type="evidence" value="ECO:0007669"/>
    <property type="project" value="InterPro"/>
</dbReference>
<dbReference type="CDD" id="cd00085">
    <property type="entry name" value="HNHc"/>
    <property type="match status" value="1"/>
</dbReference>
<sequence length="482" mass="51384">MEHLTALDAAVSGLLDADLSGVSDSDVVLIMQQLEKSLRRAGSVSLRLIVESVERSLPATLGYNSPNKLLIEVLRVSAADASARVASARDLGLFHTTSGEQMEAALPETAAAQRDGDIGADHARAVRKIMRKIPHAVDNADVALAESILAQCARGGTPEDVESAGHRLLALLNPDGNLGDDRDRSRRRGVSLGRQDSELMSKISGELDPTARALLDPILAKWARPGMNNPDDPESPCGDAENPSIDREALVAAAARDNRTAAQRNHDALSAMFRVMLESGILGQHRGLPVTAIITMTLDQLEKAAGGVATTATGGLLPVDDALKLAERAHPVLVLFDHDGRPLHLGRRRRVASADQRLALIAAEGGCTRPGCATPASMCAVHHVQEWRKGGHTDIDSLTLACDACHAQVHDGPAGWATSSAPPGDTYAGRTEWIPPPHIDPDRRPRINHRHHAGELIGRACRKARDRARAEDRVPLAEDGVP</sequence>
<feature type="domain" description="HNH nuclease" evidence="3">
    <location>
        <begin position="355"/>
        <end position="407"/>
    </location>
</feature>
<keyword evidence="4" id="KW-0540">Nuclease</keyword>
<feature type="region of interest" description="Disordered" evidence="2">
    <location>
        <begin position="172"/>
        <end position="197"/>
    </location>
</feature>
<dbReference type="Pfam" id="PF02720">
    <property type="entry name" value="DUF222"/>
    <property type="match status" value="1"/>
</dbReference>
<evidence type="ECO:0000259" key="3">
    <source>
        <dbReference type="SMART" id="SM00507"/>
    </source>
</evidence>
<evidence type="ECO:0000313" key="4">
    <source>
        <dbReference type="EMBL" id="SPZ38389.1"/>
    </source>
</evidence>
<organism evidence="4 5">
    <name type="scientific">Rhodococcus wratislaviensis</name>
    <name type="common">Tsukamurella wratislaviensis</name>
    <dbReference type="NCBI Taxonomy" id="44752"/>
    <lineage>
        <taxon>Bacteria</taxon>
        <taxon>Bacillati</taxon>
        <taxon>Actinomycetota</taxon>
        <taxon>Actinomycetes</taxon>
        <taxon>Mycobacteriales</taxon>
        <taxon>Nocardiaceae</taxon>
        <taxon>Rhodococcus</taxon>
    </lineage>
</organism>
<dbReference type="InterPro" id="IPR003870">
    <property type="entry name" value="DUF222"/>
</dbReference>
<gene>
    <name evidence="4" type="ORF">NCTC13229_01857</name>
</gene>
<reference evidence="4 5" key="1">
    <citation type="submission" date="2018-06" db="EMBL/GenBank/DDBJ databases">
        <authorList>
            <consortium name="Pathogen Informatics"/>
            <person name="Doyle S."/>
        </authorList>
    </citation>
    <scope>NUCLEOTIDE SEQUENCE [LARGE SCALE GENOMIC DNA]</scope>
    <source>
        <strain evidence="4 5">NCTC13229</strain>
    </source>
</reference>
<dbReference type="GO" id="GO:0008270">
    <property type="term" value="F:zinc ion binding"/>
    <property type="evidence" value="ECO:0007669"/>
    <property type="project" value="InterPro"/>
</dbReference>
<dbReference type="GO" id="GO:0004519">
    <property type="term" value="F:endonuclease activity"/>
    <property type="evidence" value="ECO:0007669"/>
    <property type="project" value="UniProtKB-KW"/>
</dbReference>
<dbReference type="Proteomes" id="UP000251211">
    <property type="component" value="Unassembled WGS sequence"/>
</dbReference>
<evidence type="ECO:0000256" key="1">
    <source>
        <dbReference type="ARBA" id="ARBA00023450"/>
    </source>
</evidence>
<dbReference type="InterPro" id="IPR003615">
    <property type="entry name" value="HNH_nuc"/>
</dbReference>
<proteinExistence type="inferred from homology"/>
<dbReference type="Pfam" id="PF01844">
    <property type="entry name" value="HNH"/>
    <property type="match status" value="1"/>
</dbReference>
<feature type="region of interest" description="Disordered" evidence="2">
    <location>
        <begin position="416"/>
        <end position="446"/>
    </location>
</feature>
<protein>
    <submittedName>
        <fullName evidence="4">Hnh endonuclease</fullName>
    </submittedName>
</protein>
<comment type="caution">
    <text evidence="4">The sequence shown here is derived from an EMBL/GenBank/DDBJ whole genome shotgun (WGS) entry which is preliminary data.</text>
</comment>
<dbReference type="InterPro" id="IPR002711">
    <property type="entry name" value="HNH"/>
</dbReference>
<dbReference type="Gene3D" id="1.10.30.50">
    <property type="match status" value="1"/>
</dbReference>
<accession>A0AB38FAB3</accession>
<evidence type="ECO:0000256" key="2">
    <source>
        <dbReference type="SAM" id="MobiDB-lite"/>
    </source>
</evidence>
<name>A0AB38FAB3_RHOWR</name>